<keyword evidence="3" id="KW-1185">Reference proteome</keyword>
<dbReference type="Proteomes" id="UP001346149">
    <property type="component" value="Unassembled WGS sequence"/>
</dbReference>
<comment type="caution">
    <text evidence="2">The sequence shown here is derived from an EMBL/GenBank/DDBJ whole genome shotgun (WGS) entry which is preliminary data.</text>
</comment>
<sequence>MEQREEMYNYREAPSSFLVPDLCQPKFSGRKERKGEMEATLAPSIDHRDGVINPSIGRLLLGSDFFLVSILFLGFYGGLYRGGRKIFNP</sequence>
<evidence type="ECO:0000313" key="2">
    <source>
        <dbReference type="EMBL" id="KAK4797102.1"/>
    </source>
</evidence>
<keyword evidence="1" id="KW-0472">Membrane</keyword>
<keyword evidence="1" id="KW-1133">Transmembrane helix</keyword>
<evidence type="ECO:0008006" key="4">
    <source>
        <dbReference type="Google" id="ProtNLM"/>
    </source>
</evidence>
<reference evidence="2 3" key="1">
    <citation type="journal article" date="2023" name="Hortic Res">
        <title>Pangenome of water caltrop reveals structural variations and asymmetric subgenome divergence after allopolyploidization.</title>
        <authorList>
            <person name="Zhang X."/>
            <person name="Chen Y."/>
            <person name="Wang L."/>
            <person name="Yuan Y."/>
            <person name="Fang M."/>
            <person name="Shi L."/>
            <person name="Lu R."/>
            <person name="Comes H.P."/>
            <person name="Ma Y."/>
            <person name="Chen Y."/>
            <person name="Huang G."/>
            <person name="Zhou Y."/>
            <person name="Zheng Z."/>
            <person name="Qiu Y."/>
        </authorList>
    </citation>
    <scope>NUCLEOTIDE SEQUENCE [LARGE SCALE GENOMIC DNA]</scope>
    <source>
        <strain evidence="2">F231</strain>
    </source>
</reference>
<dbReference type="EMBL" id="JAXQNO010000006">
    <property type="protein sequence ID" value="KAK4797102.1"/>
    <property type="molecule type" value="Genomic_DNA"/>
</dbReference>
<protein>
    <recommendedName>
        <fullName evidence="4">Transmembrane protein</fullName>
    </recommendedName>
</protein>
<proteinExistence type="predicted"/>
<evidence type="ECO:0000256" key="1">
    <source>
        <dbReference type="SAM" id="Phobius"/>
    </source>
</evidence>
<organism evidence="2 3">
    <name type="scientific">Trapa natans</name>
    <name type="common">Water chestnut</name>
    <dbReference type="NCBI Taxonomy" id="22666"/>
    <lineage>
        <taxon>Eukaryota</taxon>
        <taxon>Viridiplantae</taxon>
        <taxon>Streptophyta</taxon>
        <taxon>Embryophyta</taxon>
        <taxon>Tracheophyta</taxon>
        <taxon>Spermatophyta</taxon>
        <taxon>Magnoliopsida</taxon>
        <taxon>eudicotyledons</taxon>
        <taxon>Gunneridae</taxon>
        <taxon>Pentapetalae</taxon>
        <taxon>rosids</taxon>
        <taxon>malvids</taxon>
        <taxon>Myrtales</taxon>
        <taxon>Lythraceae</taxon>
        <taxon>Trapa</taxon>
    </lineage>
</organism>
<gene>
    <name evidence="2" type="ORF">SAY86_029428</name>
</gene>
<name>A0AAN7RBX1_TRANT</name>
<evidence type="ECO:0000313" key="3">
    <source>
        <dbReference type="Proteomes" id="UP001346149"/>
    </source>
</evidence>
<keyword evidence="1" id="KW-0812">Transmembrane</keyword>
<feature type="transmembrane region" description="Helical" evidence="1">
    <location>
        <begin position="59"/>
        <end position="79"/>
    </location>
</feature>
<dbReference type="AlphaFoldDB" id="A0AAN7RBX1"/>
<accession>A0AAN7RBX1</accession>